<gene>
    <name evidence="1" type="ORF">PbJCM13498_33910</name>
</gene>
<organism evidence="1 2">
    <name type="scientific">Prolixibacter bellariivorans</name>
    <dbReference type="NCBI Taxonomy" id="314319"/>
    <lineage>
        <taxon>Bacteria</taxon>
        <taxon>Pseudomonadati</taxon>
        <taxon>Bacteroidota</taxon>
        <taxon>Bacteroidia</taxon>
        <taxon>Marinilabiliales</taxon>
        <taxon>Prolixibacteraceae</taxon>
        <taxon>Prolixibacter</taxon>
    </lineage>
</organism>
<keyword evidence="2" id="KW-1185">Reference proteome</keyword>
<dbReference type="OrthoDB" id="9803913at2"/>
<evidence type="ECO:0000313" key="1">
    <source>
        <dbReference type="EMBL" id="GET34528.1"/>
    </source>
</evidence>
<dbReference type="RefSeq" id="WP_025865812.1">
    <property type="nucleotide sequence ID" value="NZ_BLAX01000001.1"/>
</dbReference>
<dbReference type="Proteomes" id="UP000391834">
    <property type="component" value="Unassembled WGS sequence"/>
</dbReference>
<proteinExistence type="predicted"/>
<name>A0A5M4B3M8_9BACT</name>
<dbReference type="EMBL" id="BLAX01000001">
    <property type="protein sequence ID" value="GET34528.1"/>
    <property type="molecule type" value="Genomic_DNA"/>
</dbReference>
<dbReference type="AlphaFoldDB" id="A0A5M4B3M8"/>
<evidence type="ECO:0000313" key="2">
    <source>
        <dbReference type="Proteomes" id="UP000391834"/>
    </source>
</evidence>
<reference evidence="1 2" key="1">
    <citation type="submission" date="2019-10" db="EMBL/GenBank/DDBJ databases">
        <title>Prolixibacter strains distinguished by the presence of nitrate reductase genes were adept at nitrate-dependent anaerobic corrosion of metallic iron and carbon steel.</title>
        <authorList>
            <person name="Iino T."/>
            <person name="Shono N."/>
            <person name="Ito K."/>
            <person name="Nakamura R."/>
            <person name="Sueoka K."/>
            <person name="Harayama S."/>
            <person name="Ohkuma M."/>
        </authorList>
    </citation>
    <scope>NUCLEOTIDE SEQUENCE [LARGE SCALE GENOMIC DNA]</scope>
    <source>
        <strain evidence="1 2">JCM 13498</strain>
    </source>
</reference>
<sequence length="301" mass="36190">MLDILLIITFVILFVKFFSWLFTPSYRSGYGSWPSSTSVTVTLPHPEKTNPYRFYKYIEVTPYITLKEVRKELRRQNILLKPEYEKALNDKIRRHVFHNPYTFDEYFHCEFDIIGIRFLQCSPDKLSAFRIDLCYLKDDKIADLDDFDFIPPYPYNHKRKYLEIMDEYYFTPQNIYASEFEDIWKWYDELGKSLNQNLVAVWDDEIFTLRELLRYHEITDYHIRYIRVREIARAHNMPDKLGPLLRHVEADFGPDRKKSILAAILAFSIREMGVDLEQHVHILEPEKDLFSDLPTEEKKTS</sequence>
<comment type="caution">
    <text evidence="1">The sequence shown here is derived from an EMBL/GenBank/DDBJ whole genome shotgun (WGS) entry which is preliminary data.</text>
</comment>
<protein>
    <submittedName>
        <fullName evidence="1">Uncharacterized protein</fullName>
    </submittedName>
</protein>
<accession>A0A5M4B3M8</accession>